<organism evidence="2 3">
    <name type="scientific">Hamiltosporidium magnivora</name>
    <dbReference type="NCBI Taxonomy" id="148818"/>
    <lineage>
        <taxon>Eukaryota</taxon>
        <taxon>Fungi</taxon>
        <taxon>Fungi incertae sedis</taxon>
        <taxon>Microsporidia</taxon>
        <taxon>Dubosqiidae</taxon>
        <taxon>Hamiltosporidium</taxon>
    </lineage>
</organism>
<dbReference type="CDD" id="cd01650">
    <property type="entry name" value="RT_nLTR_like"/>
    <property type="match status" value="1"/>
</dbReference>
<proteinExistence type="predicted"/>
<reference evidence="2 3" key="1">
    <citation type="submission" date="2017-12" db="EMBL/GenBank/DDBJ databases">
        <authorList>
            <person name="Pombert J.-F."/>
            <person name="Haag K.L."/>
            <person name="Ebert D."/>
        </authorList>
    </citation>
    <scope>NUCLEOTIDE SEQUENCE [LARGE SCALE GENOMIC DNA]</scope>
    <source>
        <strain evidence="2">IL-BN-2</strain>
    </source>
</reference>
<accession>A0A4Q9LH90</accession>
<keyword evidence="2" id="KW-0695">RNA-directed DNA polymerase</keyword>
<feature type="domain" description="Reverse transcriptase" evidence="1">
    <location>
        <begin position="387"/>
        <end position="644"/>
    </location>
</feature>
<dbReference type="Proteomes" id="UP000293045">
    <property type="component" value="Unassembled WGS sequence"/>
</dbReference>
<protein>
    <submittedName>
        <fullName evidence="2">Reverse transcriptase</fullName>
    </submittedName>
</protein>
<sequence length="1119" mass="129710">MENLNAPAIPEGNRLMVLHSILDSVTAVEQEWPRSAMSAVQKRFERMPRNGWSAILRYYNGKFGRTVDIDVLKKLIHNEAEKEIRQEENGERRRIATCLAEPCSLTDTTLYMNLREKFLCKIKELSEKEIGDVVVRTRKLPSELVDSKVLELINRITGEYAESHVPKNVSDAARIIQAAQVCYDEETRKEKPRSAWKENIECKISKLVLSKDLLEKARKQEKLSTSETKSLRKIMREFNLDLSKINDLSEALVKNNEALNVYEKKITMYESRRKFRKENRMFELFRGRFYRGLSERVESEHVVYRDEISEFWSTMWNKNDKVVTYDEYLIPFVSDTQQTTFPSFEEFIDIINWLPNWKAAGIDGIYNFYIKKLTSLHKYLYDIVKAICLEGTPQADWYYCGLTYLIPKGTPKTGSDYRPITCMSNLYKLTTKCVTKVVQVEVERRGLLSDNQLGAVRGVQGAKEQALLNIAINKEYGNNLKATWIDVKKAYDSIDHAYLTQCIENLNLPDWILKFIKVIISKWKIDISVGPEKIMSKKIDRGILQGDSLSPLLFVLCMDPLSRKLNEKYTKVTIKTDAESHATNHLLFIDDLKLLAEDGQTLEEMTEEVKKFMNNIGLEINKEKSATNDPCCEDTATLLEGIGVYKYLGIIEDSRGIPTSKSFEEVQTKLIARLDDAVRAVLVKNKIHLRPGCKERLYLPRKELGRGLHSVEFKSEHMLLQLLDCLEKHKDTSTRRAAILKVENNNKTHLSLIKNFLKIKYGLEEEVTKKKLEEAQLANLYNEIKNRKLHSKLYSARNNELVSVNDSSRWLKKGSVRPRDEAVFCYIQDRNVFWGAEGMCQHCNQSRKTVDHLATRCEKMLGHDYTRRHNEVVRCIHLLLLNKYKFKSSKRIRSHSVQEILDNEYAEIRVDTRIKTDVKIRCNRPDIFILDKRQNRITLIEVGITSQDSLQIVETEKLRKYDLLANELGLIYKCNVEIIPYVMTWDGIVTKYHKTYVKRLQIPMNVEAYIQSIVLKKTVETISFDRRRGLESGPNAEESWERASLSVILGAEMHKQPIPPLKQVDNEEDDVKTENTKNILPLILDGITTAKEPTTNTNEELELELEEEIEVVEMVERII</sequence>
<dbReference type="PANTHER" id="PTHR35450">
    <property type="entry name" value="REVERSE TRANSCRIPTASE DOMAIN-CONTAINING PROTEIN"/>
    <property type="match status" value="1"/>
</dbReference>
<comment type="caution">
    <text evidence="2">The sequence shown here is derived from an EMBL/GenBank/DDBJ whole genome shotgun (WGS) entry which is preliminary data.</text>
</comment>
<dbReference type="PROSITE" id="PS50878">
    <property type="entry name" value="RT_POL"/>
    <property type="match status" value="1"/>
</dbReference>
<dbReference type="InterPro" id="IPR043502">
    <property type="entry name" value="DNA/RNA_pol_sf"/>
</dbReference>
<keyword evidence="2" id="KW-0548">Nucleotidyltransferase</keyword>
<dbReference type="VEuPathDB" id="MicrosporidiaDB:CWI36_0941p0010"/>
<dbReference type="VEuPathDB" id="MicrosporidiaDB:CWI39_0470p0010"/>
<dbReference type="AlphaFoldDB" id="A0A4Q9LH90"/>
<name>A0A4Q9LH90_9MICR</name>
<evidence type="ECO:0000313" key="2">
    <source>
        <dbReference type="EMBL" id="TBU06551.1"/>
    </source>
</evidence>
<evidence type="ECO:0000313" key="3">
    <source>
        <dbReference type="Proteomes" id="UP000293045"/>
    </source>
</evidence>
<evidence type="ECO:0000259" key="1">
    <source>
        <dbReference type="PROSITE" id="PS50878"/>
    </source>
</evidence>
<dbReference type="InterPro" id="IPR000477">
    <property type="entry name" value="RT_dom"/>
</dbReference>
<dbReference type="Pfam" id="PF00078">
    <property type="entry name" value="RVT_1"/>
    <property type="match status" value="1"/>
</dbReference>
<dbReference type="GO" id="GO:0003964">
    <property type="term" value="F:RNA-directed DNA polymerase activity"/>
    <property type="evidence" value="ECO:0007669"/>
    <property type="project" value="UniProtKB-KW"/>
</dbReference>
<dbReference type="SUPFAM" id="SSF56672">
    <property type="entry name" value="DNA/RNA polymerases"/>
    <property type="match status" value="2"/>
</dbReference>
<dbReference type="EMBL" id="PIXR01000470">
    <property type="protein sequence ID" value="TBU06551.1"/>
    <property type="molecule type" value="Genomic_DNA"/>
</dbReference>
<gene>
    <name evidence="2" type="ORF">CWI39_0470p0010</name>
</gene>
<dbReference type="PANTHER" id="PTHR35450:SF2">
    <property type="entry name" value="REVERSE TRANSCRIPTASE DOMAIN-CONTAINING PROTEIN"/>
    <property type="match status" value="1"/>
</dbReference>
<keyword evidence="2" id="KW-0808">Transferase</keyword>